<dbReference type="InterPro" id="IPR050832">
    <property type="entry name" value="Bact_Acetyltransf"/>
</dbReference>
<feature type="domain" description="N-acetyltransferase" evidence="3">
    <location>
        <begin position="3"/>
        <end position="167"/>
    </location>
</feature>
<protein>
    <submittedName>
        <fullName evidence="4">N-acetyltransferase</fullName>
    </submittedName>
</protein>
<accession>A0A918EZM0</accession>
<evidence type="ECO:0000256" key="2">
    <source>
        <dbReference type="ARBA" id="ARBA00023315"/>
    </source>
</evidence>
<evidence type="ECO:0000313" key="5">
    <source>
        <dbReference type="Proteomes" id="UP000603865"/>
    </source>
</evidence>
<dbReference type="EMBL" id="BMQL01000001">
    <property type="protein sequence ID" value="GGQ94305.1"/>
    <property type="molecule type" value="Genomic_DNA"/>
</dbReference>
<evidence type="ECO:0000259" key="3">
    <source>
        <dbReference type="PROSITE" id="PS51186"/>
    </source>
</evidence>
<reference evidence="4" key="2">
    <citation type="submission" date="2020-09" db="EMBL/GenBank/DDBJ databases">
        <authorList>
            <person name="Sun Q."/>
            <person name="Ohkuma M."/>
        </authorList>
    </citation>
    <scope>NUCLEOTIDE SEQUENCE</scope>
    <source>
        <strain evidence="4">JCM 31311</strain>
    </source>
</reference>
<sequence>METQIRPAHAQDLDALVVLAQQTYRAAYGHDMDSAALSWHLETYLSRSRIHEMTQHDVFLVAEKGAQLIGYVQFGAAQHAASVPGDVEIRRLYLLPGAQQQGLGSRLMEAALTHPQVQAASRVVLGVWHTNTAAQRFYARFGFVQIGEQPYLTQAGDSAGVDLLLCRTQMQE</sequence>
<keyword evidence="5" id="KW-1185">Reference proteome</keyword>
<dbReference type="PANTHER" id="PTHR43877:SF2">
    <property type="entry name" value="AMINOALKYLPHOSPHONATE N-ACETYLTRANSFERASE-RELATED"/>
    <property type="match status" value="1"/>
</dbReference>
<evidence type="ECO:0000256" key="1">
    <source>
        <dbReference type="ARBA" id="ARBA00022679"/>
    </source>
</evidence>
<dbReference type="AlphaFoldDB" id="A0A918EZM0"/>
<dbReference type="PROSITE" id="PS51186">
    <property type="entry name" value="GNAT"/>
    <property type="match status" value="1"/>
</dbReference>
<comment type="caution">
    <text evidence="4">The sequence shown here is derived from an EMBL/GenBank/DDBJ whole genome shotgun (WGS) entry which is preliminary data.</text>
</comment>
<dbReference type="CDD" id="cd04301">
    <property type="entry name" value="NAT_SF"/>
    <property type="match status" value="1"/>
</dbReference>
<keyword evidence="2" id="KW-0012">Acyltransferase</keyword>
<dbReference type="InterPro" id="IPR000182">
    <property type="entry name" value="GNAT_dom"/>
</dbReference>
<organism evidence="4 5">
    <name type="scientific">Deinococcus ruber</name>
    <dbReference type="NCBI Taxonomy" id="1848197"/>
    <lineage>
        <taxon>Bacteria</taxon>
        <taxon>Thermotogati</taxon>
        <taxon>Deinococcota</taxon>
        <taxon>Deinococci</taxon>
        <taxon>Deinococcales</taxon>
        <taxon>Deinococcaceae</taxon>
        <taxon>Deinococcus</taxon>
    </lineage>
</organism>
<dbReference type="GO" id="GO:0016747">
    <property type="term" value="F:acyltransferase activity, transferring groups other than amino-acyl groups"/>
    <property type="evidence" value="ECO:0007669"/>
    <property type="project" value="InterPro"/>
</dbReference>
<name>A0A918EZM0_9DEIO</name>
<evidence type="ECO:0000313" key="4">
    <source>
        <dbReference type="EMBL" id="GGQ94305.1"/>
    </source>
</evidence>
<proteinExistence type="predicted"/>
<gene>
    <name evidence="4" type="ORF">GCM10008957_03050</name>
</gene>
<dbReference type="SUPFAM" id="SSF55729">
    <property type="entry name" value="Acyl-CoA N-acyltransferases (Nat)"/>
    <property type="match status" value="1"/>
</dbReference>
<reference evidence="4" key="1">
    <citation type="journal article" date="2014" name="Int. J. Syst. Evol. Microbiol.">
        <title>Complete genome sequence of Corynebacterium casei LMG S-19264T (=DSM 44701T), isolated from a smear-ripened cheese.</title>
        <authorList>
            <consortium name="US DOE Joint Genome Institute (JGI-PGF)"/>
            <person name="Walter F."/>
            <person name="Albersmeier A."/>
            <person name="Kalinowski J."/>
            <person name="Ruckert C."/>
        </authorList>
    </citation>
    <scope>NUCLEOTIDE SEQUENCE</scope>
    <source>
        <strain evidence="4">JCM 31311</strain>
    </source>
</reference>
<keyword evidence="1" id="KW-0808">Transferase</keyword>
<dbReference type="InterPro" id="IPR016181">
    <property type="entry name" value="Acyl_CoA_acyltransferase"/>
</dbReference>
<dbReference type="Pfam" id="PF00583">
    <property type="entry name" value="Acetyltransf_1"/>
    <property type="match status" value="1"/>
</dbReference>
<dbReference type="Gene3D" id="3.40.630.30">
    <property type="match status" value="1"/>
</dbReference>
<dbReference type="RefSeq" id="WP_189087707.1">
    <property type="nucleotide sequence ID" value="NZ_BMQL01000001.1"/>
</dbReference>
<dbReference type="PANTHER" id="PTHR43877">
    <property type="entry name" value="AMINOALKYLPHOSPHONATE N-ACETYLTRANSFERASE-RELATED-RELATED"/>
    <property type="match status" value="1"/>
</dbReference>
<dbReference type="Proteomes" id="UP000603865">
    <property type="component" value="Unassembled WGS sequence"/>
</dbReference>